<dbReference type="InterPro" id="IPR011600">
    <property type="entry name" value="Pept_C14_caspase"/>
</dbReference>
<dbReference type="GO" id="GO:0005737">
    <property type="term" value="C:cytoplasm"/>
    <property type="evidence" value="ECO:0007669"/>
    <property type="project" value="TreeGrafter"/>
</dbReference>
<dbReference type="GO" id="GO:0006508">
    <property type="term" value="P:proteolysis"/>
    <property type="evidence" value="ECO:0007669"/>
    <property type="project" value="InterPro"/>
</dbReference>
<gene>
    <name evidence="3" type="ORF">B0H17DRAFT_1085222</name>
</gene>
<proteinExistence type="inferred from homology"/>
<dbReference type="GO" id="GO:0004197">
    <property type="term" value="F:cysteine-type endopeptidase activity"/>
    <property type="evidence" value="ECO:0007669"/>
    <property type="project" value="InterPro"/>
</dbReference>
<keyword evidence="4" id="KW-1185">Reference proteome</keyword>
<dbReference type="Proteomes" id="UP001221757">
    <property type="component" value="Unassembled WGS sequence"/>
</dbReference>
<evidence type="ECO:0000313" key="3">
    <source>
        <dbReference type="EMBL" id="KAJ7671197.1"/>
    </source>
</evidence>
<feature type="domain" description="Peptidase C14 caspase" evidence="2">
    <location>
        <begin position="15"/>
        <end position="107"/>
    </location>
</feature>
<dbReference type="PANTHER" id="PTHR48104:SF30">
    <property type="entry name" value="METACASPASE-1"/>
    <property type="match status" value="1"/>
</dbReference>
<sequence length="148" mass="15914">MRLPTSVLIDDRIDGHVQPTRTSILQAIADLVKDVKDGDYLFFHYSGHSTQVDSPRFNSEEDGKDKCIVPLDGEDMKIVDNDLHAALVVPLPPGAHLVAVLDTCHYSTSPITAATASSCRGSSVGSAPVRISGIMSFAAVRARSRWPA</sequence>
<organism evidence="3 4">
    <name type="scientific">Mycena rosella</name>
    <name type="common">Pink bonnet</name>
    <name type="synonym">Agaricus rosellus</name>
    <dbReference type="NCBI Taxonomy" id="1033263"/>
    <lineage>
        <taxon>Eukaryota</taxon>
        <taxon>Fungi</taxon>
        <taxon>Dikarya</taxon>
        <taxon>Basidiomycota</taxon>
        <taxon>Agaricomycotina</taxon>
        <taxon>Agaricomycetes</taxon>
        <taxon>Agaricomycetidae</taxon>
        <taxon>Agaricales</taxon>
        <taxon>Marasmiineae</taxon>
        <taxon>Mycenaceae</taxon>
        <taxon>Mycena</taxon>
    </lineage>
</organism>
<evidence type="ECO:0000313" key="4">
    <source>
        <dbReference type="Proteomes" id="UP001221757"/>
    </source>
</evidence>
<dbReference type="AlphaFoldDB" id="A0AAD7GA24"/>
<comment type="caution">
    <text evidence="3">The sequence shown here is derived from an EMBL/GenBank/DDBJ whole genome shotgun (WGS) entry which is preliminary data.</text>
</comment>
<dbReference type="EMBL" id="JARKIE010000174">
    <property type="protein sequence ID" value="KAJ7671197.1"/>
    <property type="molecule type" value="Genomic_DNA"/>
</dbReference>
<dbReference type="Pfam" id="PF00656">
    <property type="entry name" value="Peptidase_C14"/>
    <property type="match status" value="1"/>
</dbReference>
<protein>
    <submittedName>
        <fullName evidence="3">Caspase domain-containing protein</fullName>
    </submittedName>
</protein>
<dbReference type="InterPro" id="IPR050452">
    <property type="entry name" value="Metacaspase"/>
</dbReference>
<reference evidence="3" key="1">
    <citation type="submission" date="2023-03" db="EMBL/GenBank/DDBJ databases">
        <title>Massive genome expansion in bonnet fungi (Mycena s.s.) driven by repeated elements and novel gene families across ecological guilds.</title>
        <authorList>
            <consortium name="Lawrence Berkeley National Laboratory"/>
            <person name="Harder C.B."/>
            <person name="Miyauchi S."/>
            <person name="Viragh M."/>
            <person name="Kuo A."/>
            <person name="Thoen E."/>
            <person name="Andreopoulos B."/>
            <person name="Lu D."/>
            <person name="Skrede I."/>
            <person name="Drula E."/>
            <person name="Henrissat B."/>
            <person name="Morin E."/>
            <person name="Kohler A."/>
            <person name="Barry K."/>
            <person name="LaButti K."/>
            <person name="Morin E."/>
            <person name="Salamov A."/>
            <person name="Lipzen A."/>
            <person name="Mereny Z."/>
            <person name="Hegedus B."/>
            <person name="Baldrian P."/>
            <person name="Stursova M."/>
            <person name="Weitz H."/>
            <person name="Taylor A."/>
            <person name="Grigoriev I.V."/>
            <person name="Nagy L.G."/>
            <person name="Martin F."/>
            <person name="Kauserud H."/>
        </authorList>
    </citation>
    <scope>NUCLEOTIDE SEQUENCE</scope>
    <source>
        <strain evidence="3">CBHHK067</strain>
    </source>
</reference>
<dbReference type="PANTHER" id="PTHR48104">
    <property type="entry name" value="METACASPASE-4"/>
    <property type="match status" value="1"/>
</dbReference>
<evidence type="ECO:0000256" key="1">
    <source>
        <dbReference type="ARBA" id="ARBA00009005"/>
    </source>
</evidence>
<accession>A0AAD7GA24</accession>
<name>A0AAD7GA24_MYCRO</name>
<dbReference type="Gene3D" id="3.40.50.12660">
    <property type="match status" value="1"/>
</dbReference>
<evidence type="ECO:0000259" key="2">
    <source>
        <dbReference type="Pfam" id="PF00656"/>
    </source>
</evidence>
<comment type="similarity">
    <text evidence="1">Belongs to the peptidase C14B family.</text>
</comment>